<dbReference type="AlphaFoldDB" id="A0A921I306"/>
<reference evidence="1" key="2">
    <citation type="submission" date="2021-09" db="EMBL/GenBank/DDBJ databases">
        <authorList>
            <person name="Gilroy R."/>
        </authorList>
    </citation>
    <scope>NUCLEOTIDE SEQUENCE</scope>
    <source>
        <strain evidence="1">ChiSjej5B23-16112</strain>
    </source>
</reference>
<protein>
    <submittedName>
        <fullName evidence="1">DUF3793 family protein</fullName>
    </submittedName>
</protein>
<comment type="caution">
    <text evidence="1">The sequence shown here is derived from an EMBL/GenBank/DDBJ whole genome shotgun (WGS) entry which is preliminary data.</text>
</comment>
<accession>A0A921I306</accession>
<dbReference type="Proteomes" id="UP000769156">
    <property type="component" value="Unassembled WGS sequence"/>
</dbReference>
<evidence type="ECO:0000313" key="1">
    <source>
        <dbReference type="EMBL" id="HJF94892.1"/>
    </source>
</evidence>
<evidence type="ECO:0000313" key="2">
    <source>
        <dbReference type="Proteomes" id="UP000769156"/>
    </source>
</evidence>
<reference evidence="1" key="1">
    <citation type="journal article" date="2021" name="PeerJ">
        <title>Extensive microbial diversity within the chicken gut microbiome revealed by metagenomics and culture.</title>
        <authorList>
            <person name="Gilroy R."/>
            <person name="Ravi A."/>
            <person name="Getino M."/>
            <person name="Pursley I."/>
            <person name="Horton D.L."/>
            <person name="Alikhan N.F."/>
            <person name="Baker D."/>
            <person name="Gharbi K."/>
            <person name="Hall N."/>
            <person name="Watson M."/>
            <person name="Adriaenssens E.M."/>
            <person name="Foster-Nyarko E."/>
            <person name="Jarju S."/>
            <person name="Secka A."/>
            <person name="Antonio M."/>
            <person name="Oren A."/>
            <person name="Chaudhuri R.R."/>
            <person name="La Ragione R."/>
            <person name="Hildebrand F."/>
            <person name="Pallen M.J."/>
        </authorList>
    </citation>
    <scope>NUCLEOTIDE SEQUENCE</scope>
    <source>
        <strain evidence="1">ChiSjej5B23-16112</strain>
    </source>
</reference>
<organism evidence="1 2">
    <name type="scientific">Lachnoclostridium phocaeense</name>
    <dbReference type="NCBI Taxonomy" id="1871021"/>
    <lineage>
        <taxon>Bacteria</taxon>
        <taxon>Bacillati</taxon>
        <taxon>Bacillota</taxon>
        <taxon>Clostridia</taxon>
        <taxon>Lachnospirales</taxon>
        <taxon>Lachnospiraceae</taxon>
    </lineage>
</organism>
<dbReference type="EMBL" id="DYVY01000147">
    <property type="protein sequence ID" value="HJF94892.1"/>
    <property type="molecule type" value="Genomic_DNA"/>
</dbReference>
<dbReference type="Pfam" id="PF12672">
    <property type="entry name" value="DUF3793"/>
    <property type="match status" value="1"/>
</dbReference>
<proteinExistence type="predicted"/>
<sequence>MPVEVISYLLSESDRERKLQSQLVLQCALFLKGIKASAITNLPAHDGKMLKKLLAGTGISYKVLAVRKDRCLVFLYRKVGFERHISRRENMDFLADFGYREGSAEKLLERLADRIGMYAGRETVFPHEIGVFLDYPLADVEGFIRNDGKDYLLSGYWKVYHDPDGAQALFRAYDHARDCAVRELLQGRKMREIAVQAA</sequence>
<name>A0A921I306_9FIRM</name>
<gene>
    <name evidence="1" type="ORF">K8V82_08895</name>
</gene>
<dbReference type="InterPro" id="IPR024523">
    <property type="entry name" value="DUF3793"/>
</dbReference>